<dbReference type="GO" id="GO:0016787">
    <property type="term" value="F:hydrolase activity"/>
    <property type="evidence" value="ECO:0007669"/>
    <property type="project" value="UniProtKB-KW"/>
</dbReference>
<organism evidence="1 2">
    <name type="scientific">Aureococcus anophagefferens</name>
    <name type="common">Harmful bloom alga</name>
    <dbReference type="NCBI Taxonomy" id="44056"/>
    <lineage>
        <taxon>Eukaryota</taxon>
        <taxon>Sar</taxon>
        <taxon>Stramenopiles</taxon>
        <taxon>Ochrophyta</taxon>
        <taxon>Pelagophyceae</taxon>
        <taxon>Pelagomonadales</taxon>
        <taxon>Pelagomonadaceae</taxon>
        <taxon>Aureococcus</taxon>
    </lineage>
</organism>
<dbReference type="InterPro" id="IPR023198">
    <property type="entry name" value="PGP-like_dom2"/>
</dbReference>
<dbReference type="SUPFAM" id="SSF56784">
    <property type="entry name" value="HAD-like"/>
    <property type="match status" value="1"/>
</dbReference>
<reference evidence="1 2" key="1">
    <citation type="submission" date="2024-03" db="EMBL/GenBank/DDBJ databases">
        <title>Aureococcus anophagefferens CCMP1851 and Kratosvirus quantuckense: Draft genome of a second virus-susceptible host strain in the model system.</title>
        <authorList>
            <person name="Chase E."/>
            <person name="Truchon A.R."/>
            <person name="Schepens W."/>
            <person name="Wilhelm S.W."/>
        </authorList>
    </citation>
    <scope>NUCLEOTIDE SEQUENCE [LARGE SCALE GENOMIC DNA]</scope>
    <source>
        <strain evidence="1 2">CCMP1851</strain>
    </source>
</reference>
<evidence type="ECO:0000313" key="2">
    <source>
        <dbReference type="Proteomes" id="UP001363151"/>
    </source>
</evidence>
<dbReference type="Pfam" id="PF00702">
    <property type="entry name" value="Hydrolase"/>
    <property type="match status" value="1"/>
</dbReference>
<protein>
    <submittedName>
        <fullName evidence="1">Pseudouridine 5'-phosphatase</fullName>
    </submittedName>
</protein>
<comment type="caution">
    <text evidence="1">The sequence shown here is derived from an EMBL/GenBank/DDBJ whole genome shotgun (WGS) entry which is preliminary data.</text>
</comment>
<evidence type="ECO:0000313" key="1">
    <source>
        <dbReference type="EMBL" id="KAK7249135.1"/>
    </source>
</evidence>
<dbReference type="PANTHER" id="PTHR42896:SF2">
    <property type="entry name" value="CBBY-LIKE PROTEIN"/>
    <property type="match status" value="1"/>
</dbReference>
<sequence>MAGPARSLAVLSVAAALVPRATLAPATRRAAARPLATMAISALLFDCDGVLADTEPDGHRVAFNAAFKEKGFADDWSVDKYGQLLETGGGKERMTAHWDAAGWPAGYAGGDDRRALVKELHLRKTAIFNELIEAGSIPLRAGVLRLIDEALADGVPVGVCSTSSEQAVRNLVRVLMGRERYDALQIFAGDVVANKKPAPDVYLLAATTMGLEPARCVVIEDSSIGLAAAKAAGMKCIITKSSYADREDFTIADEVVDDLDAGGVDLGKAKALAG</sequence>
<dbReference type="InterPro" id="IPR044999">
    <property type="entry name" value="CbbY-like"/>
</dbReference>
<dbReference type="GO" id="GO:0046872">
    <property type="term" value="F:metal ion binding"/>
    <property type="evidence" value="ECO:0007669"/>
    <property type="project" value="UniProtKB-KW"/>
</dbReference>
<dbReference type="SFLD" id="SFLDS00003">
    <property type="entry name" value="Haloacid_Dehalogenase"/>
    <property type="match status" value="1"/>
</dbReference>
<dbReference type="NCBIfam" id="TIGR01509">
    <property type="entry name" value="HAD-SF-IA-v3"/>
    <property type="match status" value="1"/>
</dbReference>
<dbReference type="EMBL" id="JBBJCI010000082">
    <property type="protein sequence ID" value="KAK7249135.1"/>
    <property type="molecule type" value="Genomic_DNA"/>
</dbReference>
<gene>
    <name evidence="1" type="ORF">SO694_00045215</name>
</gene>
<accession>A0ABR1G760</accession>
<dbReference type="InterPro" id="IPR006439">
    <property type="entry name" value="HAD-SF_hydro_IA"/>
</dbReference>
<name>A0ABR1G760_AURAN</name>
<dbReference type="Gene3D" id="3.40.50.1000">
    <property type="entry name" value="HAD superfamily/HAD-like"/>
    <property type="match status" value="1"/>
</dbReference>
<dbReference type="SFLD" id="SFLDG01129">
    <property type="entry name" value="C1.5:_HAD__Beta-PGM__Phosphata"/>
    <property type="match status" value="1"/>
</dbReference>
<dbReference type="Gene3D" id="1.10.150.240">
    <property type="entry name" value="Putative phosphatase, domain 2"/>
    <property type="match status" value="1"/>
</dbReference>
<dbReference type="InterPro" id="IPR023214">
    <property type="entry name" value="HAD_sf"/>
</dbReference>
<keyword evidence="2" id="KW-1185">Reference proteome</keyword>
<dbReference type="PANTHER" id="PTHR42896">
    <property type="entry name" value="XYLULOSE-1,5-BISPHOSPHATE (XUBP) PHOSPHATASE"/>
    <property type="match status" value="1"/>
</dbReference>
<dbReference type="KEGG" id="aaf:AURANDRAFT_52151"/>
<dbReference type="InterPro" id="IPR036412">
    <property type="entry name" value="HAD-like_sf"/>
</dbReference>
<dbReference type="Proteomes" id="UP001363151">
    <property type="component" value="Unassembled WGS sequence"/>
</dbReference>
<proteinExistence type="predicted"/>